<name>A0A9I9E9M1_CUCME</name>
<evidence type="ECO:0000313" key="1">
    <source>
        <dbReference type="EnsemblPlants" id="MELO3C030725.2.1"/>
    </source>
</evidence>
<organism evidence="1">
    <name type="scientific">Cucumis melo</name>
    <name type="common">Muskmelon</name>
    <dbReference type="NCBI Taxonomy" id="3656"/>
    <lineage>
        <taxon>Eukaryota</taxon>
        <taxon>Viridiplantae</taxon>
        <taxon>Streptophyta</taxon>
        <taxon>Embryophyta</taxon>
        <taxon>Tracheophyta</taxon>
        <taxon>Spermatophyta</taxon>
        <taxon>Magnoliopsida</taxon>
        <taxon>eudicotyledons</taxon>
        <taxon>Gunneridae</taxon>
        <taxon>Pentapetalae</taxon>
        <taxon>rosids</taxon>
        <taxon>fabids</taxon>
        <taxon>Cucurbitales</taxon>
        <taxon>Cucurbitaceae</taxon>
        <taxon>Benincaseae</taxon>
        <taxon>Cucumis</taxon>
    </lineage>
</organism>
<dbReference type="EnsemblPlants" id="MELO3C030725.2.1">
    <property type="protein sequence ID" value="MELO3C030725.2.1"/>
    <property type="gene ID" value="MELO3C030725.2"/>
</dbReference>
<dbReference type="Gramene" id="MELO3C030725.2.1">
    <property type="protein sequence ID" value="MELO3C030725.2.1"/>
    <property type="gene ID" value="MELO3C030725.2"/>
</dbReference>
<reference evidence="1" key="1">
    <citation type="submission" date="2023-03" db="UniProtKB">
        <authorList>
            <consortium name="EnsemblPlants"/>
        </authorList>
    </citation>
    <scope>IDENTIFICATION</scope>
</reference>
<proteinExistence type="predicted"/>
<dbReference type="AlphaFoldDB" id="A0A9I9E9M1"/>
<protein>
    <submittedName>
        <fullName evidence="1">Uncharacterized protein</fullName>
    </submittedName>
</protein>
<sequence length="98" mass="11891">MSWKSMRAELKYKIFTTIEAAFVIHPRSRKNILQTACISFHQFKNWLTTKYIMPHKDEPQLLQFYHSKSSHTSKWRNSALYVYEFCTFMVHMVVFESY</sequence>
<accession>A0A9I9E9M1</accession>